<reference evidence="3 4" key="1">
    <citation type="submission" date="2019-02" db="EMBL/GenBank/DDBJ databases">
        <title>Deep-cultivation of Planctomycetes and their phenomic and genomic characterization uncovers novel biology.</title>
        <authorList>
            <person name="Wiegand S."/>
            <person name="Jogler M."/>
            <person name="Boedeker C."/>
            <person name="Pinto D."/>
            <person name="Vollmers J."/>
            <person name="Rivas-Marin E."/>
            <person name="Kohn T."/>
            <person name="Peeters S.H."/>
            <person name="Heuer A."/>
            <person name="Rast P."/>
            <person name="Oberbeckmann S."/>
            <person name="Bunk B."/>
            <person name="Jeske O."/>
            <person name="Meyerdierks A."/>
            <person name="Storesund J.E."/>
            <person name="Kallscheuer N."/>
            <person name="Luecker S."/>
            <person name="Lage O.M."/>
            <person name="Pohl T."/>
            <person name="Merkel B.J."/>
            <person name="Hornburger P."/>
            <person name="Mueller R.-W."/>
            <person name="Bruemmer F."/>
            <person name="Labrenz M."/>
            <person name="Spormann A.M."/>
            <person name="Op Den Camp H."/>
            <person name="Overmann J."/>
            <person name="Amann R."/>
            <person name="Jetten M.S.M."/>
            <person name="Mascher T."/>
            <person name="Medema M.H."/>
            <person name="Devos D.P."/>
            <person name="Kaster A.-K."/>
            <person name="Ovreas L."/>
            <person name="Rohde M."/>
            <person name="Galperin M.Y."/>
            <person name="Jogler C."/>
        </authorList>
    </citation>
    <scope>NUCLEOTIDE SEQUENCE [LARGE SCALE GENOMIC DNA]</scope>
    <source>
        <strain evidence="3 4">Pla22</strain>
    </source>
</reference>
<dbReference type="PANTHER" id="PTHR43298:SF2">
    <property type="entry name" value="FMN_FAD EXPORTER YEEO-RELATED"/>
    <property type="match status" value="1"/>
</dbReference>
<keyword evidence="2" id="KW-1133">Transmembrane helix</keyword>
<dbReference type="Pfam" id="PF01554">
    <property type="entry name" value="MatE"/>
    <property type="match status" value="2"/>
</dbReference>
<feature type="transmembrane region" description="Helical" evidence="2">
    <location>
        <begin position="325"/>
        <end position="348"/>
    </location>
</feature>
<dbReference type="GO" id="GO:0005886">
    <property type="term" value="C:plasma membrane"/>
    <property type="evidence" value="ECO:0007669"/>
    <property type="project" value="TreeGrafter"/>
</dbReference>
<feature type="transmembrane region" description="Helical" evidence="2">
    <location>
        <begin position="202"/>
        <end position="224"/>
    </location>
</feature>
<keyword evidence="2" id="KW-0812">Transmembrane</keyword>
<feature type="transmembrane region" description="Helical" evidence="2">
    <location>
        <begin position="140"/>
        <end position="164"/>
    </location>
</feature>
<dbReference type="RefSeq" id="WP_146514812.1">
    <property type="nucleotide sequence ID" value="NZ_SJPI01000001.1"/>
</dbReference>
<feature type="transmembrane region" description="Helical" evidence="2">
    <location>
        <begin position="293"/>
        <end position="313"/>
    </location>
</feature>
<comment type="caution">
    <text evidence="3">The sequence shown here is derived from an EMBL/GenBank/DDBJ whole genome shotgun (WGS) entry which is preliminary data.</text>
</comment>
<evidence type="ECO:0000256" key="1">
    <source>
        <dbReference type="ARBA" id="ARBA00022448"/>
    </source>
</evidence>
<keyword evidence="1" id="KW-0813">Transport</keyword>
<organism evidence="3 4">
    <name type="scientific">Rubripirellula amarantea</name>
    <dbReference type="NCBI Taxonomy" id="2527999"/>
    <lineage>
        <taxon>Bacteria</taxon>
        <taxon>Pseudomonadati</taxon>
        <taxon>Planctomycetota</taxon>
        <taxon>Planctomycetia</taxon>
        <taxon>Pirellulales</taxon>
        <taxon>Pirellulaceae</taxon>
        <taxon>Rubripirellula</taxon>
    </lineage>
</organism>
<accession>A0A5C5WXV4</accession>
<evidence type="ECO:0000313" key="3">
    <source>
        <dbReference type="EMBL" id="TWT54833.1"/>
    </source>
</evidence>
<feature type="transmembrane region" description="Helical" evidence="2">
    <location>
        <begin position="263"/>
        <end position="287"/>
    </location>
</feature>
<feature type="transmembrane region" description="Helical" evidence="2">
    <location>
        <begin position="60"/>
        <end position="83"/>
    </location>
</feature>
<keyword evidence="2" id="KW-0472">Membrane</keyword>
<dbReference type="Proteomes" id="UP000316598">
    <property type="component" value="Unassembled WGS sequence"/>
</dbReference>
<protein>
    <submittedName>
        <fullName evidence="3">Multidrug resistance protein NorM</fullName>
    </submittedName>
</protein>
<dbReference type="AlphaFoldDB" id="A0A5C5WXV4"/>
<keyword evidence="4" id="KW-1185">Reference proteome</keyword>
<feature type="transmembrane region" description="Helical" evidence="2">
    <location>
        <begin position="21"/>
        <end position="40"/>
    </location>
</feature>
<feature type="transmembrane region" description="Helical" evidence="2">
    <location>
        <begin position="368"/>
        <end position="389"/>
    </location>
</feature>
<feature type="transmembrane region" description="Helical" evidence="2">
    <location>
        <begin position="104"/>
        <end position="128"/>
    </location>
</feature>
<dbReference type="PANTHER" id="PTHR43298">
    <property type="entry name" value="MULTIDRUG RESISTANCE PROTEIN NORM-RELATED"/>
    <property type="match status" value="1"/>
</dbReference>
<dbReference type="OrthoDB" id="9805232at2"/>
<feature type="transmembrane region" description="Helical" evidence="2">
    <location>
        <begin position="431"/>
        <end position="450"/>
    </location>
</feature>
<dbReference type="GO" id="GO:0042910">
    <property type="term" value="F:xenobiotic transmembrane transporter activity"/>
    <property type="evidence" value="ECO:0007669"/>
    <property type="project" value="InterPro"/>
</dbReference>
<proteinExistence type="predicted"/>
<sequence length="472" mass="50135">MTLTSPSDDRVTFGYRAMLNVALPLTATVGCFAITLFTDRTLLMWYQPVSSAASIAAGNLYWATVCIPVTAMGFITPLVAIAMGPKRRRGIANQRVWSLLWQSIWITLFCVPIFAVIGLLSGSIFTAVGHAPELAAEEATYFRTLLLVAPASMLEAGLTAFFIGRRITSPILRANIASAVLNVVLDVWIIFGGLGVPAMGVLGAALATAVSMWFKVGVFAVLLVRLRSFGRYRLSAWRPSKRLMSEIMVPGSALGIQQLIRSLLFSFVLMAIGAASVNGLAATSAALSLYQLLSIPAIGLATAVTVITGQAYAKSGMELAKHVIFRSLFLGLSFALILSGLLVVFPQALLAISLGGVDDMQRAEIEPLAARLLGFAAVYCLVDVSGLILAASAKSIGRTSLILVATAIPGFTCVAVGWFSSPSTDAAVTHWWTVLIGWATLQVIGIAWGIRHTLVDQSRAIRPQEKAASTST</sequence>
<feature type="transmembrane region" description="Helical" evidence="2">
    <location>
        <begin position="401"/>
        <end position="419"/>
    </location>
</feature>
<dbReference type="InterPro" id="IPR002528">
    <property type="entry name" value="MATE_fam"/>
</dbReference>
<dbReference type="InterPro" id="IPR050222">
    <property type="entry name" value="MATE_MdtK"/>
</dbReference>
<dbReference type="GO" id="GO:0015297">
    <property type="term" value="F:antiporter activity"/>
    <property type="evidence" value="ECO:0007669"/>
    <property type="project" value="InterPro"/>
</dbReference>
<gene>
    <name evidence="3" type="primary">norM_2</name>
    <name evidence="3" type="ORF">Pla22_24870</name>
</gene>
<evidence type="ECO:0000256" key="2">
    <source>
        <dbReference type="SAM" id="Phobius"/>
    </source>
</evidence>
<name>A0A5C5WXV4_9BACT</name>
<dbReference type="EMBL" id="SJPI01000001">
    <property type="protein sequence ID" value="TWT54833.1"/>
    <property type="molecule type" value="Genomic_DNA"/>
</dbReference>
<dbReference type="CDD" id="cd13133">
    <property type="entry name" value="MATE_like_7"/>
    <property type="match status" value="1"/>
</dbReference>
<evidence type="ECO:0000313" key="4">
    <source>
        <dbReference type="Proteomes" id="UP000316598"/>
    </source>
</evidence>
<feature type="transmembrane region" description="Helical" evidence="2">
    <location>
        <begin position="176"/>
        <end position="196"/>
    </location>
</feature>